<name>A0A834WZX8_9FABA</name>
<sequence>MASLSLSHSSTIPSLAPSSVEFHPLHLFCSSHRHLPLFFISYRLISSPQVGLHFTAPESSISSSYYSILGVDSDSSIAEISSFRSNDDDYSLASPKFRRSGILESMQSDNFVPDAATRAENLLKVMTVIVAKIEKHYSNNRRYGVIGLQEVH</sequence>
<evidence type="ECO:0000313" key="2">
    <source>
        <dbReference type="Proteomes" id="UP000634136"/>
    </source>
</evidence>
<dbReference type="Proteomes" id="UP000634136">
    <property type="component" value="Unassembled WGS sequence"/>
</dbReference>
<organism evidence="1 2">
    <name type="scientific">Senna tora</name>
    <dbReference type="NCBI Taxonomy" id="362788"/>
    <lineage>
        <taxon>Eukaryota</taxon>
        <taxon>Viridiplantae</taxon>
        <taxon>Streptophyta</taxon>
        <taxon>Embryophyta</taxon>
        <taxon>Tracheophyta</taxon>
        <taxon>Spermatophyta</taxon>
        <taxon>Magnoliopsida</taxon>
        <taxon>eudicotyledons</taxon>
        <taxon>Gunneridae</taxon>
        <taxon>Pentapetalae</taxon>
        <taxon>rosids</taxon>
        <taxon>fabids</taxon>
        <taxon>Fabales</taxon>
        <taxon>Fabaceae</taxon>
        <taxon>Caesalpinioideae</taxon>
        <taxon>Cassia clade</taxon>
        <taxon>Senna</taxon>
    </lineage>
</organism>
<proteinExistence type="predicted"/>
<comment type="caution">
    <text evidence="1">The sequence shown here is derived from an EMBL/GenBank/DDBJ whole genome shotgun (WGS) entry which is preliminary data.</text>
</comment>
<keyword evidence="2" id="KW-1185">Reference proteome</keyword>
<dbReference type="EMBL" id="JAAIUW010000004">
    <property type="protein sequence ID" value="KAF7835581.1"/>
    <property type="molecule type" value="Genomic_DNA"/>
</dbReference>
<reference evidence="1" key="1">
    <citation type="submission" date="2020-09" db="EMBL/GenBank/DDBJ databases">
        <title>Genome-Enabled Discovery of Anthraquinone Biosynthesis in Senna tora.</title>
        <authorList>
            <person name="Kang S.-H."/>
            <person name="Pandey R.P."/>
            <person name="Lee C.-M."/>
            <person name="Sim J.-S."/>
            <person name="Jeong J.-T."/>
            <person name="Choi B.-S."/>
            <person name="Jung M."/>
            <person name="Ginzburg D."/>
            <person name="Zhao K."/>
            <person name="Won S.Y."/>
            <person name="Oh T.-J."/>
            <person name="Yu Y."/>
            <person name="Kim N.-H."/>
            <person name="Lee O.R."/>
            <person name="Lee T.-H."/>
            <person name="Bashyal P."/>
            <person name="Kim T.-S."/>
            <person name="Lee W.-H."/>
            <person name="Kawkins C."/>
            <person name="Kim C.-K."/>
            <person name="Kim J.S."/>
            <person name="Ahn B.O."/>
            <person name="Rhee S.Y."/>
            <person name="Sohng J.K."/>
        </authorList>
    </citation>
    <scope>NUCLEOTIDE SEQUENCE</scope>
    <source>
        <tissue evidence="1">Leaf</tissue>
    </source>
</reference>
<accession>A0A834WZX8</accession>
<gene>
    <name evidence="1" type="ORF">G2W53_010440</name>
</gene>
<evidence type="ECO:0000313" key="1">
    <source>
        <dbReference type="EMBL" id="KAF7835581.1"/>
    </source>
</evidence>
<dbReference type="AlphaFoldDB" id="A0A834WZX8"/>
<protein>
    <submittedName>
        <fullName evidence="1">Uncharacterized protein</fullName>
    </submittedName>
</protein>